<dbReference type="EMBL" id="JBHRSL010000027">
    <property type="protein sequence ID" value="MFC3053393.1"/>
    <property type="molecule type" value="Genomic_DNA"/>
</dbReference>
<feature type="domain" description="Band 7" evidence="7">
    <location>
        <begin position="21"/>
        <end position="183"/>
    </location>
</feature>
<dbReference type="GO" id="GO:0006508">
    <property type="term" value="P:proteolysis"/>
    <property type="evidence" value="ECO:0007669"/>
    <property type="project" value="UniProtKB-KW"/>
</dbReference>
<evidence type="ECO:0000256" key="1">
    <source>
        <dbReference type="ARBA" id="ARBA00004167"/>
    </source>
</evidence>
<dbReference type="CDD" id="cd03405">
    <property type="entry name" value="SPFH_HflC"/>
    <property type="match status" value="1"/>
</dbReference>
<keyword evidence="9" id="KW-1185">Reference proteome</keyword>
<keyword evidence="8" id="KW-0378">Hydrolase</keyword>
<dbReference type="InterPro" id="IPR010200">
    <property type="entry name" value="HflC"/>
</dbReference>
<organism evidence="8 9">
    <name type="scientific">Kordiimonas pumila</name>
    <dbReference type="NCBI Taxonomy" id="2161677"/>
    <lineage>
        <taxon>Bacteria</taxon>
        <taxon>Pseudomonadati</taxon>
        <taxon>Pseudomonadota</taxon>
        <taxon>Alphaproteobacteria</taxon>
        <taxon>Kordiimonadales</taxon>
        <taxon>Kordiimonadaceae</taxon>
        <taxon>Kordiimonas</taxon>
    </lineage>
</organism>
<dbReference type="InterPro" id="IPR001107">
    <property type="entry name" value="Band_7"/>
</dbReference>
<name>A0ABV7D863_9PROT</name>
<evidence type="ECO:0000256" key="4">
    <source>
        <dbReference type="ARBA" id="ARBA00022989"/>
    </source>
</evidence>
<comment type="caution">
    <text evidence="8">The sequence shown here is derived from an EMBL/GenBank/DDBJ whole genome shotgun (WGS) entry which is preliminary data.</text>
</comment>
<sequence length="289" mass="32409">MSGKLIGALVALVVAGFIAYNSLFIVSEWEQAIVVQFGEPKRTVVEPGLHVKTPLVEQVIYLEKRILSLDLRPQEVLASDKRRIVVDSFARYRIVDPLKRYQAAANDVIANDLLEKVMDTTVRNVLAKVPMQNIVSGERSALMHEISAITNQRAASFGLEVIDVRLKRVDLPPQNSQSIFQRMETERQQEAAEKRAEGNRDAVKIKADADRQVAVLVAEAEKKSQVIRGEADGRAVKIFADAFGKDEDFFEFYRTMQAYKKALGQEDTSIILSPDSDFLKLFVNSGKKK</sequence>
<dbReference type="PIRSF" id="PIRSF005651">
    <property type="entry name" value="HflC"/>
    <property type="match status" value="1"/>
</dbReference>
<proteinExistence type="inferred from homology"/>
<accession>A0ABV7D863</accession>
<protein>
    <recommendedName>
        <fullName evidence="6">Protein HflC</fullName>
    </recommendedName>
</protein>
<evidence type="ECO:0000313" key="8">
    <source>
        <dbReference type="EMBL" id="MFC3053393.1"/>
    </source>
</evidence>
<comment type="subcellular location">
    <subcellularLocation>
        <location evidence="1">Membrane</location>
        <topology evidence="1">Single-pass membrane protein</topology>
    </subcellularLocation>
</comment>
<keyword evidence="4" id="KW-1133">Transmembrane helix</keyword>
<comment type="similarity">
    <text evidence="2 6">Belongs to the band 7/mec-2 family. HflC subfamily.</text>
</comment>
<reference evidence="9" key="1">
    <citation type="journal article" date="2019" name="Int. J. Syst. Evol. Microbiol.">
        <title>The Global Catalogue of Microorganisms (GCM) 10K type strain sequencing project: providing services to taxonomists for standard genome sequencing and annotation.</title>
        <authorList>
            <consortium name="The Broad Institute Genomics Platform"/>
            <consortium name="The Broad Institute Genome Sequencing Center for Infectious Disease"/>
            <person name="Wu L."/>
            <person name="Ma J."/>
        </authorList>
    </citation>
    <scope>NUCLEOTIDE SEQUENCE [LARGE SCALE GENOMIC DNA]</scope>
    <source>
        <strain evidence="9">KCTC 62164</strain>
    </source>
</reference>
<dbReference type="InterPro" id="IPR036013">
    <property type="entry name" value="Band_7/SPFH_dom_sf"/>
</dbReference>
<gene>
    <name evidence="8" type="primary">hflC</name>
    <name evidence="8" type="ORF">ACFOKA_15955</name>
</gene>
<dbReference type="SUPFAM" id="SSF117892">
    <property type="entry name" value="Band 7/SPFH domain"/>
    <property type="match status" value="1"/>
</dbReference>
<dbReference type="Gene3D" id="3.30.479.30">
    <property type="entry name" value="Band 7 domain"/>
    <property type="match status" value="1"/>
</dbReference>
<keyword evidence="3" id="KW-0812">Transmembrane</keyword>
<evidence type="ECO:0000256" key="2">
    <source>
        <dbReference type="ARBA" id="ARBA00007862"/>
    </source>
</evidence>
<dbReference type="PANTHER" id="PTHR42911">
    <property type="entry name" value="MODULATOR OF FTSH PROTEASE HFLC"/>
    <property type="match status" value="1"/>
</dbReference>
<evidence type="ECO:0000256" key="6">
    <source>
        <dbReference type="PIRNR" id="PIRNR005651"/>
    </source>
</evidence>
<dbReference type="InterPro" id="IPR001972">
    <property type="entry name" value="Stomatin_HflK_fam"/>
</dbReference>
<comment type="function">
    <text evidence="6">HflC and HflK could regulate a protease.</text>
</comment>
<evidence type="ECO:0000259" key="7">
    <source>
        <dbReference type="SMART" id="SM00244"/>
    </source>
</evidence>
<dbReference type="Proteomes" id="UP001595444">
    <property type="component" value="Unassembled WGS sequence"/>
</dbReference>
<dbReference type="Pfam" id="PF01145">
    <property type="entry name" value="Band_7"/>
    <property type="match status" value="1"/>
</dbReference>
<evidence type="ECO:0000313" key="9">
    <source>
        <dbReference type="Proteomes" id="UP001595444"/>
    </source>
</evidence>
<evidence type="ECO:0000256" key="3">
    <source>
        <dbReference type="ARBA" id="ARBA00022692"/>
    </source>
</evidence>
<dbReference type="NCBIfam" id="TIGR01932">
    <property type="entry name" value="hflC"/>
    <property type="match status" value="1"/>
</dbReference>
<dbReference type="SMART" id="SM00244">
    <property type="entry name" value="PHB"/>
    <property type="match status" value="1"/>
</dbReference>
<dbReference type="GO" id="GO:0008233">
    <property type="term" value="F:peptidase activity"/>
    <property type="evidence" value="ECO:0007669"/>
    <property type="project" value="UniProtKB-KW"/>
</dbReference>
<dbReference type="RefSeq" id="WP_194215652.1">
    <property type="nucleotide sequence ID" value="NZ_CP061205.1"/>
</dbReference>
<dbReference type="PANTHER" id="PTHR42911:SF1">
    <property type="entry name" value="MODULATOR OF FTSH PROTEASE HFLC"/>
    <property type="match status" value="1"/>
</dbReference>
<dbReference type="PRINTS" id="PR00721">
    <property type="entry name" value="STOMATIN"/>
</dbReference>
<keyword evidence="8" id="KW-0645">Protease</keyword>
<keyword evidence="5" id="KW-0472">Membrane</keyword>
<evidence type="ECO:0000256" key="5">
    <source>
        <dbReference type="ARBA" id="ARBA00023136"/>
    </source>
</evidence>